<reference evidence="8 9" key="1">
    <citation type="journal article" date="2016" name="Nat. Commun.">
        <title>Thousands of microbial genomes shed light on interconnected biogeochemical processes in an aquifer system.</title>
        <authorList>
            <person name="Anantharaman K."/>
            <person name="Brown C.T."/>
            <person name="Hug L.A."/>
            <person name="Sharon I."/>
            <person name="Castelle C.J."/>
            <person name="Probst A.J."/>
            <person name="Thomas B.C."/>
            <person name="Singh A."/>
            <person name="Wilkins M.J."/>
            <person name="Karaoz U."/>
            <person name="Brodie E.L."/>
            <person name="Williams K.H."/>
            <person name="Hubbard S.S."/>
            <person name="Banfield J.F."/>
        </authorList>
    </citation>
    <scope>NUCLEOTIDE SEQUENCE [LARGE SCALE GENOMIC DNA]</scope>
</reference>
<dbReference type="InterPro" id="IPR052159">
    <property type="entry name" value="Competence_DNA_uptake"/>
</dbReference>
<comment type="subcellular location">
    <subcellularLocation>
        <location evidence="1">Cell membrane</location>
        <topology evidence="1">Multi-pass membrane protein</topology>
    </subcellularLocation>
</comment>
<dbReference type="PANTHER" id="PTHR30619">
    <property type="entry name" value="DNA INTERNALIZATION/COMPETENCE PROTEIN COMEC/REC2"/>
    <property type="match status" value="1"/>
</dbReference>
<evidence type="ECO:0000256" key="4">
    <source>
        <dbReference type="ARBA" id="ARBA00022989"/>
    </source>
</evidence>
<evidence type="ECO:0000313" key="8">
    <source>
        <dbReference type="EMBL" id="OGC92633.1"/>
    </source>
</evidence>
<evidence type="ECO:0000313" key="9">
    <source>
        <dbReference type="Proteomes" id="UP000178176"/>
    </source>
</evidence>
<proteinExistence type="predicted"/>
<gene>
    <name evidence="8" type="ORF">A2876_03040</name>
</gene>
<feature type="transmembrane region" description="Helical" evidence="6">
    <location>
        <begin position="230"/>
        <end position="249"/>
    </location>
</feature>
<name>A0A1F4YHD1_9BACT</name>
<evidence type="ECO:0000256" key="3">
    <source>
        <dbReference type="ARBA" id="ARBA00022692"/>
    </source>
</evidence>
<feature type="domain" description="ComEC/Rec2-related protein" evidence="7">
    <location>
        <begin position="135"/>
        <end position="392"/>
    </location>
</feature>
<evidence type="ECO:0000256" key="2">
    <source>
        <dbReference type="ARBA" id="ARBA00022475"/>
    </source>
</evidence>
<evidence type="ECO:0000256" key="5">
    <source>
        <dbReference type="ARBA" id="ARBA00023136"/>
    </source>
</evidence>
<feature type="transmembrane region" description="Helical" evidence="6">
    <location>
        <begin position="352"/>
        <end position="370"/>
    </location>
</feature>
<feature type="transmembrane region" description="Helical" evidence="6">
    <location>
        <begin position="316"/>
        <end position="340"/>
    </location>
</feature>
<feature type="transmembrane region" description="Helical" evidence="6">
    <location>
        <begin position="285"/>
        <end position="304"/>
    </location>
</feature>
<evidence type="ECO:0000259" key="7">
    <source>
        <dbReference type="Pfam" id="PF03772"/>
    </source>
</evidence>
<organism evidence="8 9">
    <name type="scientific">Candidatus Amesbacteria bacterium RIFCSPHIGHO2_01_FULL_48_32b</name>
    <dbReference type="NCBI Taxonomy" id="1797253"/>
    <lineage>
        <taxon>Bacteria</taxon>
        <taxon>Candidatus Amesiibacteriota</taxon>
    </lineage>
</organism>
<dbReference type="PANTHER" id="PTHR30619:SF1">
    <property type="entry name" value="RECOMBINATION PROTEIN 2"/>
    <property type="match status" value="1"/>
</dbReference>
<feature type="transmembrane region" description="Helical" evidence="6">
    <location>
        <begin position="158"/>
        <end position="182"/>
    </location>
</feature>
<keyword evidence="3 6" id="KW-0812">Transmembrane</keyword>
<evidence type="ECO:0000256" key="1">
    <source>
        <dbReference type="ARBA" id="ARBA00004651"/>
    </source>
</evidence>
<dbReference type="InterPro" id="IPR004477">
    <property type="entry name" value="ComEC_N"/>
</dbReference>
<dbReference type="Proteomes" id="UP000178176">
    <property type="component" value="Unassembled WGS sequence"/>
</dbReference>
<dbReference type="EMBL" id="MEXH01000011">
    <property type="protein sequence ID" value="OGC92633.1"/>
    <property type="molecule type" value="Genomic_DNA"/>
</dbReference>
<keyword evidence="2" id="KW-1003">Cell membrane</keyword>
<dbReference type="NCBIfam" id="TIGR00360">
    <property type="entry name" value="ComEC_N-term"/>
    <property type="match status" value="1"/>
</dbReference>
<protein>
    <recommendedName>
        <fullName evidence="7">ComEC/Rec2-related protein domain-containing protein</fullName>
    </recommendedName>
</protein>
<keyword evidence="4 6" id="KW-1133">Transmembrane helix</keyword>
<sequence length="403" mass="44255">MRRGLVVSVMLVLILARYELGQRNRVDLGEGMTVKVTGRVGKFYGKNELEVEGVRVKLKGGEEIQTGDKIIMAGKLEKRLIGEKTEGLVLIYDRFEKVGEPYYLLGMVTRIREGMVGKLHKWLPGDEGGLAAGILLGGDGDISWRAKENFKRTGLTHVVAASGYNVSVVVGAVLYLSVILVGRKWGLILSIGGVVFYTVLAGMTAAVVRAGLMAISVIVGQMVGRKADKYWILAIVGWLMLMWDPGYLADIGWQLSMAATVGVLWSMPEVFLTNNRMLSFLGGDLKTTLAAQIMTMPIILHHFGQLSVVAPVANLLVLPVVPIVMGIVGAAATLGVVWYDAGMILSWLAWPWLRYMTGMTEWWAGLPWAAMATKNIGWGGVGWYYLAVILIYKCRFLIFKQKD</sequence>
<dbReference type="Pfam" id="PF03772">
    <property type="entry name" value="Competence"/>
    <property type="match status" value="1"/>
</dbReference>
<comment type="caution">
    <text evidence="8">The sequence shown here is derived from an EMBL/GenBank/DDBJ whole genome shotgun (WGS) entry which is preliminary data.</text>
</comment>
<dbReference type="GO" id="GO:0005886">
    <property type="term" value="C:plasma membrane"/>
    <property type="evidence" value="ECO:0007669"/>
    <property type="project" value="UniProtKB-SubCell"/>
</dbReference>
<accession>A0A1F4YHD1</accession>
<keyword evidence="5 6" id="KW-0472">Membrane</keyword>
<feature type="transmembrane region" description="Helical" evidence="6">
    <location>
        <begin position="376"/>
        <end position="398"/>
    </location>
</feature>
<feature type="transmembrane region" description="Helical" evidence="6">
    <location>
        <begin position="255"/>
        <end position="273"/>
    </location>
</feature>
<feature type="transmembrane region" description="Helical" evidence="6">
    <location>
        <begin position="194"/>
        <end position="218"/>
    </location>
</feature>
<dbReference type="AlphaFoldDB" id="A0A1F4YHD1"/>
<evidence type="ECO:0000256" key="6">
    <source>
        <dbReference type="SAM" id="Phobius"/>
    </source>
</evidence>